<dbReference type="EMBL" id="BMWS01000003">
    <property type="protein sequence ID" value="GGX07941.1"/>
    <property type="molecule type" value="Genomic_DNA"/>
</dbReference>
<dbReference type="RefSeq" id="WP_027412931.1">
    <property type="nucleotide sequence ID" value="NZ_BMWS01000003.1"/>
</dbReference>
<reference evidence="1 2" key="1">
    <citation type="journal article" date="2014" name="Int. J. Syst. Evol. Microbiol.">
        <title>Complete genome sequence of Corynebacterium casei LMG S-19264T (=DSM 44701T), isolated from a smear-ripened cheese.</title>
        <authorList>
            <consortium name="US DOE Joint Genome Institute (JGI-PGF)"/>
            <person name="Walter F."/>
            <person name="Albersmeier A."/>
            <person name="Kalinowski J."/>
            <person name="Ruckert C."/>
        </authorList>
    </citation>
    <scope>NUCLEOTIDE SEQUENCE [LARGE SCALE GENOMIC DNA]</scope>
    <source>
        <strain evidence="1 2">KCTC 12285</strain>
    </source>
</reference>
<comment type="caution">
    <text evidence="1">The sequence shown here is derived from an EMBL/GenBank/DDBJ whole genome shotgun (WGS) entry which is preliminary data.</text>
</comment>
<dbReference type="Proteomes" id="UP000601108">
    <property type="component" value="Unassembled WGS sequence"/>
</dbReference>
<name>A0A918N151_9FLAO</name>
<evidence type="ECO:0000313" key="2">
    <source>
        <dbReference type="Proteomes" id="UP000601108"/>
    </source>
</evidence>
<sequence length="571" mass="65920">MKNKYLLLLFLVTINIFSQDPKLSDNFTVEVGEEYEETDGEIKVFFKHKNYIVAINSKKSDLIIQKFDPKTLKELKRVDLKKFMKSKGGNKEIMQIGDKAVFFYEAWDRSKQIESLMAVNISLEDLTVGDPYTFLSQQGKIVIVRHKLSSSKSLTIMRVFGGKYFFKKSFDNKKLLVTYRLKPEFRDDSKSFDRIAMHIFDSDLKLEWNEVVEMPYTEKKMNNGDYTIDREGNFYMLATVYEDDSTDEKKKNKEDANYHLELFKIKKNTNSIIKNKIEIGDKFIDEASLYENAKGDIVIAGTCKNPDKVTAGLLFSSNKQGQATGVFTIKLDKDGAVSNFKSYDFPVEMLNKYSSKGKKRNIKKNEESLDEKPSFNLLKINSIALNKDGSFLILGEQRYILQKRDLGEGFPKRNEVFNEDAFMMSLSGLSFHFRDILVAKINADGSLAWMHKLPKRQKGVNRKRSMSYTHMFAGDHHYLLYLDNVKNLNLPEDKVPYQHTDGKGGYFTAYIINDKTGEVKKESIFNTREIKGKKLEHFETEKILPLSDSEILIEGFNGRSKDFLIKVTAKQ</sequence>
<organism evidence="1 2">
    <name type="scientific">Aquimarina muelleri</name>
    <dbReference type="NCBI Taxonomy" id="279356"/>
    <lineage>
        <taxon>Bacteria</taxon>
        <taxon>Pseudomonadati</taxon>
        <taxon>Bacteroidota</taxon>
        <taxon>Flavobacteriia</taxon>
        <taxon>Flavobacteriales</taxon>
        <taxon>Flavobacteriaceae</taxon>
        <taxon>Aquimarina</taxon>
    </lineage>
</organism>
<gene>
    <name evidence="1" type="ORF">GCM10007384_07200</name>
</gene>
<dbReference type="AlphaFoldDB" id="A0A918N151"/>
<accession>A0A918N151</accession>
<keyword evidence="2" id="KW-1185">Reference proteome</keyword>
<proteinExistence type="predicted"/>
<protein>
    <submittedName>
        <fullName evidence="1">Uncharacterized protein</fullName>
    </submittedName>
</protein>
<evidence type="ECO:0000313" key="1">
    <source>
        <dbReference type="EMBL" id="GGX07941.1"/>
    </source>
</evidence>